<dbReference type="RefSeq" id="XP_005843975.1">
    <property type="nucleotide sequence ID" value="XM_005843913.1"/>
</dbReference>
<evidence type="ECO:0000256" key="2">
    <source>
        <dbReference type="ARBA" id="ARBA00007267"/>
    </source>
</evidence>
<evidence type="ECO:0000256" key="4">
    <source>
        <dbReference type="SAM" id="MobiDB-lite"/>
    </source>
</evidence>
<dbReference type="KEGG" id="cvr:CHLNCDRAFT_139785"/>
<feature type="compositionally biased region" description="Low complexity" evidence="4">
    <location>
        <begin position="223"/>
        <end position="251"/>
    </location>
</feature>
<feature type="region of interest" description="Disordered" evidence="4">
    <location>
        <begin position="273"/>
        <end position="375"/>
    </location>
</feature>
<feature type="compositionally biased region" description="Low complexity" evidence="4">
    <location>
        <begin position="132"/>
        <end position="173"/>
    </location>
</feature>
<dbReference type="PANTHER" id="PTHR12446:SF34">
    <property type="entry name" value="PROTEIN LIN-54 HOMOLOG"/>
    <property type="match status" value="1"/>
</dbReference>
<feature type="region of interest" description="Disordered" evidence="4">
    <location>
        <begin position="199"/>
        <end position="261"/>
    </location>
</feature>
<proteinExistence type="inferred from homology"/>
<evidence type="ECO:0000259" key="5">
    <source>
        <dbReference type="PROSITE" id="PS51634"/>
    </source>
</evidence>
<protein>
    <recommendedName>
        <fullName evidence="5">CRC domain-containing protein</fullName>
    </recommendedName>
</protein>
<feature type="region of interest" description="Disordered" evidence="4">
    <location>
        <begin position="480"/>
        <end position="515"/>
    </location>
</feature>
<feature type="domain" description="CRC" evidence="5">
    <location>
        <begin position="526"/>
        <end position="638"/>
    </location>
</feature>
<comment type="subcellular location">
    <subcellularLocation>
        <location evidence="1">Nucleus</location>
    </subcellularLocation>
</comment>
<evidence type="ECO:0000313" key="7">
    <source>
        <dbReference type="Proteomes" id="UP000008141"/>
    </source>
</evidence>
<dbReference type="InterPro" id="IPR028307">
    <property type="entry name" value="Lin-54_fam"/>
</dbReference>
<evidence type="ECO:0000256" key="3">
    <source>
        <dbReference type="ARBA" id="ARBA00023242"/>
    </source>
</evidence>
<feature type="compositionally biased region" description="Low complexity" evidence="4">
    <location>
        <begin position="828"/>
        <end position="843"/>
    </location>
</feature>
<feature type="compositionally biased region" description="Gly residues" evidence="4">
    <location>
        <begin position="809"/>
        <end position="819"/>
    </location>
</feature>
<dbReference type="GO" id="GO:0005634">
    <property type="term" value="C:nucleus"/>
    <property type="evidence" value="ECO:0007669"/>
    <property type="project" value="UniProtKB-SubCell"/>
</dbReference>
<comment type="similarity">
    <text evidence="2">Belongs to the lin-54 family.</text>
</comment>
<dbReference type="GO" id="GO:0006355">
    <property type="term" value="P:regulation of DNA-templated transcription"/>
    <property type="evidence" value="ECO:0007669"/>
    <property type="project" value="TreeGrafter"/>
</dbReference>
<accession>E1ZQZ2</accession>
<dbReference type="SMART" id="SM01114">
    <property type="entry name" value="CXC"/>
    <property type="match status" value="2"/>
</dbReference>
<dbReference type="EMBL" id="GL433860">
    <property type="protein sequence ID" value="EFN51873.1"/>
    <property type="molecule type" value="Genomic_DNA"/>
</dbReference>
<dbReference type="GeneID" id="17351229"/>
<dbReference type="Pfam" id="PF03638">
    <property type="entry name" value="TCR"/>
    <property type="match status" value="2"/>
</dbReference>
<dbReference type="PANTHER" id="PTHR12446">
    <property type="entry name" value="TESMIN/TSO1-RELATED"/>
    <property type="match status" value="1"/>
</dbReference>
<feature type="region of interest" description="Disordered" evidence="4">
    <location>
        <begin position="897"/>
        <end position="929"/>
    </location>
</feature>
<feature type="region of interest" description="Disordered" evidence="4">
    <location>
        <begin position="636"/>
        <end position="676"/>
    </location>
</feature>
<dbReference type="OrthoDB" id="6283463at2759"/>
<feature type="region of interest" description="Disordered" evidence="4">
    <location>
        <begin position="408"/>
        <end position="435"/>
    </location>
</feature>
<feature type="compositionally biased region" description="Low complexity" evidence="4">
    <location>
        <begin position="408"/>
        <end position="422"/>
    </location>
</feature>
<feature type="region of interest" description="Disordered" evidence="4">
    <location>
        <begin position="1"/>
        <end position="173"/>
    </location>
</feature>
<feature type="region of interest" description="Disordered" evidence="4">
    <location>
        <begin position="807"/>
        <end position="843"/>
    </location>
</feature>
<reference evidence="6 7" key="1">
    <citation type="journal article" date="2010" name="Plant Cell">
        <title>The Chlorella variabilis NC64A genome reveals adaptation to photosymbiosis, coevolution with viruses, and cryptic sex.</title>
        <authorList>
            <person name="Blanc G."/>
            <person name="Duncan G."/>
            <person name="Agarkova I."/>
            <person name="Borodovsky M."/>
            <person name="Gurnon J."/>
            <person name="Kuo A."/>
            <person name="Lindquist E."/>
            <person name="Lucas S."/>
            <person name="Pangilinan J."/>
            <person name="Polle J."/>
            <person name="Salamov A."/>
            <person name="Terry A."/>
            <person name="Yamada T."/>
            <person name="Dunigan D.D."/>
            <person name="Grigoriev I.V."/>
            <person name="Claverie J.M."/>
            <person name="Van Etten J.L."/>
        </authorList>
    </citation>
    <scope>NUCLEOTIDE SEQUENCE [LARGE SCALE GENOMIC DNA]</scope>
    <source>
        <strain evidence="6 7">NC64A</strain>
    </source>
</reference>
<dbReference type="Proteomes" id="UP000008141">
    <property type="component" value="Unassembled WGS sequence"/>
</dbReference>
<dbReference type="eggNOG" id="KOG1171">
    <property type="taxonomic scope" value="Eukaryota"/>
</dbReference>
<sequence>MSSNTPRSNRVRSALPEASPFSSVLARLPDLSPPRTKYTTSFGSLNPMASPPPANTFGFRQQSAQTPGGGNQGKPIVSFDLLGTTPIKSLQPGDQQLSSPRYDLQSPKFPLFQPSPKQPLGALPTPPSVRLADSSAAGAAARARFSSPFGSLLDGSSRSGPSPAGGASLAPGRSAAAGQARFAALFAHAAGTLDEAAAAMGKGDIPPPSAGLHPSYLSPLRPPDGAAPRRPGSGGAVAEAAAAGRDAAAAGDPPQRSGALAGGAAGLDAIAAAAASAGDREDEGDAEVAAMLHDGEAEEEEADEAEEEEEEEEEEDDEDFTVGSFRRPAPVRGAGASRAQQLFQARQRPVRRRQLRFGGSGGGGGEGQEEEPEPAQLVRCTLPQSPICQAVSPAVDGVTFHIARLRDAPTSSASDDGSGSPAHRQRPGAYSLDSPAVQAATHAAVAAALEASAGAGGARRPARAAAAGAAAAAKAAAEAAGTPMQRRGGAHLARSSSDGGAALPPLTPGEDGVAGPGGAPQALFAGPKKCNCKKSKCLKLYCDCFANGGYCGPACSCSSCANKVENRAMVAAQREAIKQRNPNAFVQKIEADAALGGQHRRGCNCKKSHCMKKYCECFQAGVPCGEHCKCESCHNTAGHSGRRPPGGGASKRARAGAAAAPQTVSTRQHATRMSAGGSALAQQLKAAQAFHAAMAQASAGIATAAGGGADGGGSQSPGLFPLLQPGPLGAGDGGGGAPLLLPLLLPQGGDAPPLPLPAAPDAAPDAAALPALAAFQAADAALTAADGAPPSHATPVAALLGPAAAGAATAGGGSGGPGGDTFTFHPISGTDRSGSGSSSGQSTPRAAAAAAAAAAADFAFTLDTPAAAAGAAPPAGASALEKLLPAAEAGGGAAAAAAAGTAKPASRPGSVRATPTKRKPARTMTAALM</sequence>
<dbReference type="InterPro" id="IPR005172">
    <property type="entry name" value="CRC"/>
</dbReference>
<keyword evidence="7" id="KW-1185">Reference proteome</keyword>
<dbReference type="InterPro" id="IPR033467">
    <property type="entry name" value="Tesmin/TSO1-like_CXC"/>
</dbReference>
<feature type="compositionally biased region" description="Low complexity" evidence="4">
    <location>
        <begin position="897"/>
        <end position="906"/>
    </location>
</feature>
<dbReference type="OMA" id="HATRMSA"/>
<evidence type="ECO:0000256" key="1">
    <source>
        <dbReference type="ARBA" id="ARBA00004123"/>
    </source>
</evidence>
<feature type="compositionally biased region" description="Polar residues" evidence="4">
    <location>
        <begin position="86"/>
        <end position="99"/>
    </location>
</feature>
<dbReference type="InParanoid" id="E1ZQZ2"/>
<name>E1ZQZ2_CHLVA</name>
<dbReference type="STRING" id="554065.E1ZQZ2"/>
<evidence type="ECO:0000313" key="6">
    <source>
        <dbReference type="EMBL" id="EFN51873.1"/>
    </source>
</evidence>
<keyword evidence="3" id="KW-0539">Nucleus</keyword>
<dbReference type="AlphaFoldDB" id="E1ZQZ2"/>
<dbReference type="PROSITE" id="PS51634">
    <property type="entry name" value="CRC"/>
    <property type="match status" value="1"/>
</dbReference>
<gene>
    <name evidence="6" type="ORF">CHLNCDRAFT_139785</name>
</gene>
<organism evidence="7">
    <name type="scientific">Chlorella variabilis</name>
    <name type="common">Green alga</name>
    <dbReference type="NCBI Taxonomy" id="554065"/>
    <lineage>
        <taxon>Eukaryota</taxon>
        <taxon>Viridiplantae</taxon>
        <taxon>Chlorophyta</taxon>
        <taxon>core chlorophytes</taxon>
        <taxon>Trebouxiophyceae</taxon>
        <taxon>Chlorellales</taxon>
        <taxon>Chlorellaceae</taxon>
        <taxon>Chlorella clade</taxon>
        <taxon>Chlorella</taxon>
    </lineage>
</organism>
<feature type="compositionally biased region" description="Acidic residues" evidence="4">
    <location>
        <begin position="296"/>
        <end position="320"/>
    </location>
</feature>